<evidence type="ECO:0000259" key="8">
    <source>
        <dbReference type="PROSITE" id="PS50928"/>
    </source>
</evidence>
<comment type="subcellular location">
    <subcellularLocation>
        <location evidence="1 7">Cell membrane</location>
        <topology evidence="1 7">Multi-pass membrane protein</topology>
    </subcellularLocation>
</comment>
<keyword evidence="10" id="KW-1185">Reference proteome</keyword>
<evidence type="ECO:0000256" key="6">
    <source>
        <dbReference type="ARBA" id="ARBA00023136"/>
    </source>
</evidence>
<evidence type="ECO:0000256" key="2">
    <source>
        <dbReference type="ARBA" id="ARBA00022448"/>
    </source>
</evidence>
<name>A0AAU9E1B9_9FIRM</name>
<gene>
    <name evidence="9" type="ORF">HLPR_04670</name>
</gene>
<feature type="domain" description="ABC transmembrane type-1" evidence="8">
    <location>
        <begin position="95"/>
        <end position="305"/>
    </location>
</feature>
<keyword evidence="6 7" id="KW-0472">Membrane</keyword>
<evidence type="ECO:0000256" key="3">
    <source>
        <dbReference type="ARBA" id="ARBA00022475"/>
    </source>
</evidence>
<dbReference type="Pfam" id="PF00528">
    <property type="entry name" value="BPD_transp_1"/>
    <property type="match status" value="1"/>
</dbReference>
<sequence>MLKFILKRLIQSIPVIIIAVTFSFFITHFMPGDPVRTLLGDKASEQQVLSMRNELFLNQPLLTQFSIWASGVLTMDLGQSIFWKEPILDLIVKRIEPTFILAFIGIIFSVIIGVPTGLKAAEKRGKVFDKSFSVATLLSISIPGFWLAIMAIQIFCVRIHIFPVAGYDSIGKDGLLNALYHLALPGMILGVMYSGQIARMTRTTMLEVMSHDYLRTARGKGVKERKVLYVHAFVNAMPSIIMVVGFSFGSLLGGAAVIEQLFNIPGLGNLLINAVLKRDYPLIQGSLLFISMIFILINTLVDIICILINPKERLE</sequence>
<dbReference type="SUPFAM" id="SSF161098">
    <property type="entry name" value="MetI-like"/>
    <property type="match status" value="1"/>
</dbReference>
<feature type="transmembrane region" description="Helical" evidence="7">
    <location>
        <begin position="175"/>
        <end position="195"/>
    </location>
</feature>
<evidence type="ECO:0000256" key="5">
    <source>
        <dbReference type="ARBA" id="ARBA00022989"/>
    </source>
</evidence>
<dbReference type="RefSeq" id="WP_338536473.1">
    <property type="nucleotide sequence ID" value="NZ_AP028654.1"/>
</dbReference>
<feature type="transmembrane region" description="Helical" evidence="7">
    <location>
        <begin position="227"/>
        <end position="248"/>
    </location>
</feature>
<feature type="transmembrane region" description="Helical" evidence="7">
    <location>
        <begin position="288"/>
        <end position="309"/>
    </location>
</feature>
<organism evidence="9 10">
    <name type="scientific">Helicovermis profundi</name>
    <dbReference type="NCBI Taxonomy" id="3065157"/>
    <lineage>
        <taxon>Bacteria</taxon>
        <taxon>Bacillati</taxon>
        <taxon>Bacillota</taxon>
        <taxon>Clostridia</taxon>
        <taxon>Helicovermis</taxon>
    </lineage>
</organism>
<dbReference type="GO" id="GO:0055085">
    <property type="term" value="P:transmembrane transport"/>
    <property type="evidence" value="ECO:0007669"/>
    <property type="project" value="InterPro"/>
</dbReference>
<keyword evidence="3" id="KW-1003">Cell membrane</keyword>
<feature type="transmembrane region" description="Helical" evidence="7">
    <location>
        <begin position="132"/>
        <end position="155"/>
    </location>
</feature>
<evidence type="ECO:0000256" key="4">
    <source>
        <dbReference type="ARBA" id="ARBA00022692"/>
    </source>
</evidence>
<dbReference type="PANTHER" id="PTHR43163">
    <property type="entry name" value="DIPEPTIDE TRANSPORT SYSTEM PERMEASE PROTEIN DPPB-RELATED"/>
    <property type="match status" value="1"/>
</dbReference>
<dbReference type="Proteomes" id="UP001321786">
    <property type="component" value="Chromosome"/>
</dbReference>
<reference evidence="9 10" key="1">
    <citation type="submission" date="2023-08" db="EMBL/GenBank/DDBJ databases">
        <title>Helicovermis profunda gen. nov., sp. nov., a novel mesophilic, fermentative bacterium within the Bacillota from a deep-sea hydrothermal vent chimney.</title>
        <authorList>
            <person name="Miyazaki U."/>
            <person name="Mizutani D."/>
            <person name="Hashimoto Y."/>
            <person name="Tame A."/>
            <person name="Sawayama S."/>
            <person name="Miyazaki J."/>
            <person name="Takai K."/>
            <person name="Nakagawa S."/>
        </authorList>
    </citation>
    <scope>NUCLEOTIDE SEQUENCE [LARGE SCALE GENOMIC DNA]</scope>
    <source>
        <strain evidence="9 10">S502</strain>
    </source>
</reference>
<dbReference type="PROSITE" id="PS50928">
    <property type="entry name" value="ABC_TM1"/>
    <property type="match status" value="1"/>
</dbReference>
<accession>A0AAU9E1B9</accession>
<dbReference type="InterPro" id="IPR000515">
    <property type="entry name" value="MetI-like"/>
</dbReference>
<feature type="transmembrane region" description="Helical" evidence="7">
    <location>
        <begin position="12"/>
        <end position="30"/>
    </location>
</feature>
<evidence type="ECO:0000256" key="7">
    <source>
        <dbReference type="RuleBase" id="RU363032"/>
    </source>
</evidence>
<feature type="transmembrane region" description="Helical" evidence="7">
    <location>
        <begin position="99"/>
        <end position="120"/>
    </location>
</feature>
<dbReference type="KEGG" id="hprf:HLPR_04670"/>
<keyword evidence="2 7" id="KW-0813">Transport</keyword>
<keyword evidence="5 7" id="KW-1133">Transmembrane helix</keyword>
<evidence type="ECO:0000313" key="9">
    <source>
        <dbReference type="EMBL" id="BEP28136.1"/>
    </source>
</evidence>
<evidence type="ECO:0000313" key="10">
    <source>
        <dbReference type="Proteomes" id="UP001321786"/>
    </source>
</evidence>
<dbReference type="Gene3D" id="1.10.3720.10">
    <property type="entry name" value="MetI-like"/>
    <property type="match status" value="1"/>
</dbReference>
<dbReference type="Pfam" id="PF19300">
    <property type="entry name" value="BPD_transp_1_N"/>
    <property type="match status" value="1"/>
</dbReference>
<proteinExistence type="inferred from homology"/>
<dbReference type="PANTHER" id="PTHR43163:SF6">
    <property type="entry name" value="DIPEPTIDE TRANSPORT SYSTEM PERMEASE PROTEIN DPPB-RELATED"/>
    <property type="match status" value="1"/>
</dbReference>
<dbReference type="CDD" id="cd06261">
    <property type="entry name" value="TM_PBP2"/>
    <property type="match status" value="1"/>
</dbReference>
<comment type="similarity">
    <text evidence="7">Belongs to the binding-protein-dependent transport system permease family.</text>
</comment>
<evidence type="ECO:0000256" key="1">
    <source>
        <dbReference type="ARBA" id="ARBA00004651"/>
    </source>
</evidence>
<dbReference type="InterPro" id="IPR035906">
    <property type="entry name" value="MetI-like_sf"/>
</dbReference>
<dbReference type="EMBL" id="AP028654">
    <property type="protein sequence ID" value="BEP28136.1"/>
    <property type="molecule type" value="Genomic_DNA"/>
</dbReference>
<keyword evidence="4 7" id="KW-0812">Transmembrane</keyword>
<dbReference type="AlphaFoldDB" id="A0AAU9E1B9"/>
<protein>
    <submittedName>
        <fullName evidence="9">ABC transporter permease</fullName>
    </submittedName>
</protein>
<dbReference type="InterPro" id="IPR045621">
    <property type="entry name" value="BPD_transp_1_N"/>
</dbReference>
<dbReference type="GO" id="GO:0005886">
    <property type="term" value="C:plasma membrane"/>
    <property type="evidence" value="ECO:0007669"/>
    <property type="project" value="UniProtKB-SubCell"/>
</dbReference>